<reference evidence="5 6" key="1">
    <citation type="submission" date="2023-08" db="EMBL/GenBank/DDBJ databases">
        <title>The draft genome sequence of Paracraurococcus sp. LOR1-02.</title>
        <authorList>
            <person name="Kingkaew E."/>
            <person name="Tanasupawat S."/>
        </authorList>
    </citation>
    <scope>NUCLEOTIDE SEQUENCE [LARGE SCALE GENOMIC DNA]</scope>
    <source>
        <strain evidence="5 6">LOR1-02</strain>
    </source>
</reference>
<dbReference type="Pfam" id="PF01464">
    <property type="entry name" value="SLT"/>
    <property type="match status" value="1"/>
</dbReference>
<dbReference type="InterPro" id="IPR008258">
    <property type="entry name" value="Transglycosylase_SLT_dom_1"/>
</dbReference>
<dbReference type="EMBL" id="JAUTWS010000020">
    <property type="protein sequence ID" value="MDO9710667.1"/>
    <property type="molecule type" value="Genomic_DNA"/>
</dbReference>
<dbReference type="GO" id="GO:0016829">
    <property type="term" value="F:lyase activity"/>
    <property type="evidence" value="ECO:0007669"/>
    <property type="project" value="UniProtKB-KW"/>
</dbReference>
<protein>
    <submittedName>
        <fullName evidence="5">Lytic transglycosylase domain-containing protein</fullName>
        <ecNumber evidence="5">4.2.2.n1</ecNumber>
    </submittedName>
</protein>
<dbReference type="SUPFAM" id="SSF53955">
    <property type="entry name" value="Lysozyme-like"/>
    <property type="match status" value="1"/>
</dbReference>
<keyword evidence="3" id="KW-0732">Signal</keyword>
<accession>A0ABT9E3I3</accession>
<evidence type="ECO:0000313" key="5">
    <source>
        <dbReference type="EMBL" id="MDO9710667.1"/>
    </source>
</evidence>
<sequence length="280" mass="30038">MTPSIRLSALLLLGLLAACAPRQDFVWDGRRGYDGNGDYGYDLEASRAEARSYRARASAAYAVPGGPEDPWGPHVREAASRFNLPERWIRAVMRQESGGRLYDANGQPITSHAGAMGLMQVMPRTYDTLAAQHGLGPDPYDPRDNILAGAAYIRAMHDRFGAPMFLAAYNAGPERVQSYLSGRSVLPDETVNYLASVGPMLGTGGTYVASAAPAWRAREISPAWRGAELAEADRAYAGGGLRGSDYAGTLEADPSLRAFEGGGLVTRDAPTGVLTPRLRY</sequence>
<comment type="caution">
    <text evidence="5">The sequence shown here is derived from an EMBL/GenBank/DDBJ whole genome shotgun (WGS) entry which is preliminary data.</text>
</comment>
<evidence type="ECO:0000256" key="1">
    <source>
        <dbReference type="ARBA" id="ARBA00007734"/>
    </source>
</evidence>
<feature type="signal peptide" evidence="3">
    <location>
        <begin position="1"/>
        <end position="22"/>
    </location>
</feature>
<evidence type="ECO:0000256" key="3">
    <source>
        <dbReference type="SAM" id="SignalP"/>
    </source>
</evidence>
<comment type="similarity">
    <text evidence="2">Belongs to the virb1 family.</text>
</comment>
<dbReference type="CDD" id="cd00254">
    <property type="entry name" value="LT-like"/>
    <property type="match status" value="1"/>
</dbReference>
<feature type="chain" id="PRO_5046156254" evidence="3">
    <location>
        <begin position="23"/>
        <end position="280"/>
    </location>
</feature>
<dbReference type="EC" id="4.2.2.n1" evidence="5"/>
<proteinExistence type="inferred from homology"/>
<dbReference type="InterPro" id="IPR023346">
    <property type="entry name" value="Lysozyme-like_dom_sf"/>
</dbReference>
<dbReference type="PANTHER" id="PTHR37423:SF2">
    <property type="entry name" value="MEMBRANE-BOUND LYTIC MUREIN TRANSGLYCOSYLASE C"/>
    <property type="match status" value="1"/>
</dbReference>
<gene>
    <name evidence="5" type="ORF">Q7A36_20110</name>
</gene>
<dbReference type="Proteomes" id="UP001243009">
    <property type="component" value="Unassembled WGS sequence"/>
</dbReference>
<keyword evidence="6" id="KW-1185">Reference proteome</keyword>
<organism evidence="5 6">
    <name type="scientific">Paracraurococcus lichenis</name>
    <dbReference type="NCBI Taxonomy" id="3064888"/>
    <lineage>
        <taxon>Bacteria</taxon>
        <taxon>Pseudomonadati</taxon>
        <taxon>Pseudomonadota</taxon>
        <taxon>Alphaproteobacteria</taxon>
        <taxon>Acetobacterales</taxon>
        <taxon>Roseomonadaceae</taxon>
        <taxon>Paracraurococcus</taxon>
    </lineage>
</organism>
<dbReference type="RefSeq" id="WP_305105528.1">
    <property type="nucleotide sequence ID" value="NZ_JAUTWS010000020.1"/>
</dbReference>
<dbReference type="Gene3D" id="1.10.530.10">
    <property type="match status" value="1"/>
</dbReference>
<keyword evidence="5" id="KW-0456">Lyase</keyword>
<dbReference type="PANTHER" id="PTHR37423">
    <property type="entry name" value="SOLUBLE LYTIC MUREIN TRANSGLYCOSYLASE-RELATED"/>
    <property type="match status" value="1"/>
</dbReference>
<evidence type="ECO:0000313" key="6">
    <source>
        <dbReference type="Proteomes" id="UP001243009"/>
    </source>
</evidence>
<comment type="similarity">
    <text evidence="1">Belongs to the transglycosylase Slt family.</text>
</comment>
<evidence type="ECO:0000259" key="4">
    <source>
        <dbReference type="Pfam" id="PF01464"/>
    </source>
</evidence>
<feature type="domain" description="Transglycosylase SLT" evidence="4">
    <location>
        <begin position="75"/>
        <end position="183"/>
    </location>
</feature>
<evidence type="ECO:0000256" key="2">
    <source>
        <dbReference type="ARBA" id="ARBA00009387"/>
    </source>
</evidence>
<dbReference type="PROSITE" id="PS51257">
    <property type="entry name" value="PROKAR_LIPOPROTEIN"/>
    <property type="match status" value="1"/>
</dbReference>
<name>A0ABT9E3I3_9PROT</name>